<proteinExistence type="predicted"/>
<gene>
    <name evidence="1" type="ORF">JOAD_243</name>
</gene>
<protein>
    <submittedName>
        <fullName evidence="1">Putative virion structural protein</fullName>
    </submittedName>
</protein>
<sequence>MFDNSPSTTVSRAVPGVSIAAANNPERKSFHYIENIFDPDKHPASDLEKYVVPNEGELVFDVPNGRIYFVNHVDIQAGYKTHLTVWNLQAETTSTTEQDWIFGQRGGPLAGEALLAIDYSVRPNIARIDSTIMRPGAAYALVFLGNDTGPTGTVISAVYDKSANKLTEEIPCELAEIVDRTNVNIMTTGQFSVTMNAEALTDGKRCTAVFYDQGGNFIPPVQPLMVQQTAYMKDHRIGMRTITGIELVSPWFTNTSDPERLMIPINTPIVGIEWRARVHYSDGDMEEASVNGTKFSLLGLNRYRPMYPGQEAELVLTYQMSEDEMPYLASPGAPRHISRRYTIQATAVQGSYTPKIYTYPEWDTTTSRWMLKHYLYDLDRKVRIDVTDKVTFNDQSPPFKPASYGVEQALIFNLNLRDVSTSYESVIFRQFTNITLYKDVNGPGKRWDVQYNFQKLPYTGIEAVVKNNGTKTTFNLTNGAKTQAEWLTALYWAIDPSYNDKTEEKAPTPTAFDIMDAKGQRFRYQLADWNKDNTIAIELAKGHTYFICWVNVDQTGNELQLAMTGFVSKPS</sequence>
<organism evidence="1 2">
    <name type="scientific">Erwinia phage vB_EamM_Joad</name>
    <dbReference type="NCBI Taxonomy" id="2026081"/>
    <lineage>
        <taxon>Viruses</taxon>
        <taxon>Duplodnaviria</taxon>
        <taxon>Heunggongvirae</taxon>
        <taxon>Uroviricota</taxon>
        <taxon>Caudoviricetes</taxon>
        <taxon>Chimalliviridae</taxon>
        <taxon>Risingsunvirus</taxon>
        <taxon>Risingsunvirus risingsun</taxon>
    </lineage>
</organism>
<accession>A0A223LI66</accession>
<dbReference type="EMBL" id="MF459647">
    <property type="protein sequence ID" value="ASU03672.1"/>
    <property type="molecule type" value="Genomic_DNA"/>
</dbReference>
<evidence type="ECO:0000313" key="1">
    <source>
        <dbReference type="EMBL" id="ASU03672.1"/>
    </source>
</evidence>
<name>A0A223LI66_9CAUD</name>
<evidence type="ECO:0000313" key="2">
    <source>
        <dbReference type="Proteomes" id="UP000222624"/>
    </source>
</evidence>
<reference evidence="2" key="1">
    <citation type="submission" date="2017-07" db="EMBL/GenBank/DDBJ databases">
        <authorList>
            <person name="Bickmore M.X."/>
            <person name="Vaden K."/>
            <person name="Brady T.S."/>
            <person name="Tateoka O.B."/>
            <person name="Carter J.L."/>
            <person name="Pape J.A."/>
            <person name="Robinson D.M."/>
            <person name="Russell K.A."/>
            <person name="Staley L.A."/>
            <person name="Stettler J.M."/>
            <person name="Townsend M.H."/>
            <person name="Wienclaw T."/>
            <person name="Williamson T.L."/>
            <person name="Kruger J.L."/>
            <person name="Berg J.A."/>
            <person name="Sharma R."/>
            <person name="Payne A.M."/>
            <person name="Fajardo C.P."/>
            <person name="Breakwell D.P."/>
            <person name="Hope S."/>
            <person name="Grose J.H."/>
        </authorList>
    </citation>
    <scope>NUCLEOTIDE SEQUENCE [LARGE SCALE GENOMIC DNA]</scope>
</reference>
<dbReference type="Proteomes" id="UP000222624">
    <property type="component" value="Genome"/>
</dbReference>